<sequence>MIYDNVDPALLAFLHNPMAVMTTEPPVGERLKWHTRVLYRIPLLRSLIRSEQIQSLLWEKLSVNLRHARDTLPDYLFEDYTPLNQETMHRFTDQLSLYFKVGVLLSGEDIKSASRREMIAGFNASYTWAALEYTCNRVAESLKLRAVHNLAILMNANLWTSYYLSEVYFLMAQGLLTARLAGDTLHITPTVKLQRRVKGFWLAEITEANSKISDLISRHDAIPLLQRYGRLPEALRKLLVDQTLDKCFSIHADYLSEDMVRHPKYQYLREIVDFAVHLELRVISGQVTTDEAYLRSIVSSATVDMINSALIGRSPTLDSASSFIEYKGGVYIRGALNFKYGLRKFVRFLLGEAKGSEKGQNFGHLLGVGFEKNYILNYIRDLNDPRFKVYDEFKPSNNSKVKGYDIDFILQDVEDDIYYFVQVKYQLSDMPTYLAEQCQLFLNDNFRAGFVRQLAVLRDSLSDESIRKKLSRHGVGGAHEHNSYFVLLHNIPFLNFYELDGFFFYEWNLLRNLLRDGRVQVRKKRDLTEERVLNKPRLHRPQEMVDAYFNHTQSGRQMAEHYDVYCRANAHFLFDDLKVICKLL</sequence>
<evidence type="ECO:0000313" key="1">
    <source>
        <dbReference type="EMBL" id="OIN10618.1"/>
    </source>
</evidence>
<proteinExistence type="predicted"/>
<organism evidence="1 3">
    <name type="scientific">Pseudomonas extremorientalis</name>
    <dbReference type="NCBI Taxonomy" id="169669"/>
    <lineage>
        <taxon>Bacteria</taxon>
        <taxon>Pseudomonadati</taxon>
        <taxon>Pseudomonadota</taxon>
        <taxon>Gammaproteobacteria</taxon>
        <taxon>Pseudomonadales</taxon>
        <taxon>Pseudomonadaceae</taxon>
        <taxon>Pseudomonas</taxon>
    </lineage>
</organism>
<protein>
    <recommendedName>
        <fullName evidence="5">Restriction endonuclease</fullName>
    </recommendedName>
</protein>
<dbReference type="Proteomes" id="UP000182654">
    <property type="component" value="Chromosome I"/>
</dbReference>
<gene>
    <name evidence="1" type="ORF">BFN10_07940</name>
    <name evidence="2" type="ORF">SAMN04490184_2485</name>
</gene>
<dbReference type="EMBL" id="MDGK01000017">
    <property type="protein sequence ID" value="OIN10618.1"/>
    <property type="molecule type" value="Genomic_DNA"/>
</dbReference>
<dbReference type="RefSeq" id="WP_071489222.1">
    <property type="nucleotide sequence ID" value="NZ_CP089519.1"/>
</dbReference>
<reference evidence="1 3" key="1">
    <citation type="submission" date="2016-08" db="EMBL/GenBank/DDBJ databases">
        <title>Draft genome sequence of the type strain of Pseudomonas extremorientalis LMG 19695T isolated from drinking water reservoir.</title>
        <authorList>
            <person name="Tambong J.T."/>
        </authorList>
    </citation>
    <scope>NUCLEOTIDE SEQUENCE [LARGE SCALE GENOMIC DNA]</scope>
    <source>
        <strain evidence="1 3">LMG 19695</strain>
    </source>
</reference>
<evidence type="ECO:0000313" key="2">
    <source>
        <dbReference type="EMBL" id="SDP16698.1"/>
    </source>
</evidence>
<dbReference type="AlphaFoldDB" id="A0A1H0QJ57"/>
<evidence type="ECO:0000313" key="3">
    <source>
        <dbReference type="Proteomes" id="UP000181686"/>
    </source>
</evidence>
<evidence type="ECO:0008006" key="5">
    <source>
        <dbReference type="Google" id="ProtNLM"/>
    </source>
</evidence>
<accession>A0A1H0QJ57</accession>
<dbReference type="Proteomes" id="UP000181686">
    <property type="component" value="Unassembled WGS sequence"/>
</dbReference>
<dbReference type="EMBL" id="LT629708">
    <property type="protein sequence ID" value="SDP16698.1"/>
    <property type="molecule type" value="Genomic_DNA"/>
</dbReference>
<evidence type="ECO:0000313" key="4">
    <source>
        <dbReference type="Proteomes" id="UP000182654"/>
    </source>
</evidence>
<name>A0A1H0QJ57_9PSED</name>
<reference evidence="2 4" key="2">
    <citation type="submission" date="2016-10" db="EMBL/GenBank/DDBJ databases">
        <authorList>
            <person name="Varghese N."/>
            <person name="Submissions S."/>
        </authorList>
    </citation>
    <scope>NUCLEOTIDE SEQUENCE [LARGE SCALE GENOMIC DNA]</scope>
    <source>
        <strain evidence="2 4">BS2774</strain>
    </source>
</reference>
<keyword evidence="4" id="KW-1185">Reference proteome</keyword>